<feature type="compositionally biased region" description="Gly residues" evidence="1">
    <location>
        <begin position="52"/>
        <end position="61"/>
    </location>
</feature>
<evidence type="ECO:0000256" key="2">
    <source>
        <dbReference type="SAM" id="SignalP"/>
    </source>
</evidence>
<name>A0AAV0YPW6_VICFA</name>
<gene>
    <name evidence="3" type="ORF">VFH_I254000</name>
</gene>
<feature type="signal peptide" evidence="2">
    <location>
        <begin position="1"/>
        <end position="23"/>
    </location>
</feature>
<accession>A0AAV0YPW6</accession>
<dbReference type="Proteomes" id="UP001157006">
    <property type="component" value="Chromosome 1L"/>
</dbReference>
<dbReference type="AlphaFoldDB" id="A0AAV0YPW6"/>
<feature type="region of interest" description="Disordered" evidence="1">
    <location>
        <begin position="49"/>
        <end position="124"/>
    </location>
</feature>
<proteinExistence type="predicted"/>
<feature type="chain" id="PRO_5043572540" description="Glycine-rich protein" evidence="2">
    <location>
        <begin position="24"/>
        <end position="124"/>
    </location>
</feature>
<evidence type="ECO:0000313" key="3">
    <source>
        <dbReference type="EMBL" id="CAI8586425.1"/>
    </source>
</evidence>
<dbReference type="EMBL" id="OX451736">
    <property type="protein sequence ID" value="CAI8586425.1"/>
    <property type="molecule type" value="Genomic_DNA"/>
</dbReference>
<sequence>MKTKSLFLVFSLCALIHIYPVETEQSKDGKQFSAGATKEFKTKIVIDMDESMGGGGHGGNRGGRRVDGDWGYGGGWERGENKGGCEGGGGEEGNDEGWGEVGGTEAGLGGENEGGINGKPRERA</sequence>
<evidence type="ECO:0008006" key="5">
    <source>
        <dbReference type="Google" id="ProtNLM"/>
    </source>
</evidence>
<keyword evidence="2" id="KW-0732">Signal</keyword>
<protein>
    <recommendedName>
        <fullName evidence="5">Glycine-rich protein</fullName>
    </recommendedName>
</protein>
<feature type="compositionally biased region" description="Gly residues" evidence="1">
    <location>
        <begin position="99"/>
        <end position="117"/>
    </location>
</feature>
<evidence type="ECO:0000313" key="4">
    <source>
        <dbReference type="Proteomes" id="UP001157006"/>
    </source>
</evidence>
<reference evidence="3 4" key="1">
    <citation type="submission" date="2023-01" db="EMBL/GenBank/DDBJ databases">
        <authorList>
            <person name="Kreplak J."/>
        </authorList>
    </citation>
    <scope>NUCLEOTIDE SEQUENCE [LARGE SCALE GENOMIC DNA]</scope>
</reference>
<evidence type="ECO:0000256" key="1">
    <source>
        <dbReference type="SAM" id="MobiDB-lite"/>
    </source>
</evidence>
<organism evidence="3 4">
    <name type="scientific">Vicia faba</name>
    <name type="common">Broad bean</name>
    <name type="synonym">Faba vulgaris</name>
    <dbReference type="NCBI Taxonomy" id="3906"/>
    <lineage>
        <taxon>Eukaryota</taxon>
        <taxon>Viridiplantae</taxon>
        <taxon>Streptophyta</taxon>
        <taxon>Embryophyta</taxon>
        <taxon>Tracheophyta</taxon>
        <taxon>Spermatophyta</taxon>
        <taxon>Magnoliopsida</taxon>
        <taxon>eudicotyledons</taxon>
        <taxon>Gunneridae</taxon>
        <taxon>Pentapetalae</taxon>
        <taxon>rosids</taxon>
        <taxon>fabids</taxon>
        <taxon>Fabales</taxon>
        <taxon>Fabaceae</taxon>
        <taxon>Papilionoideae</taxon>
        <taxon>50 kb inversion clade</taxon>
        <taxon>NPAAA clade</taxon>
        <taxon>Hologalegina</taxon>
        <taxon>IRL clade</taxon>
        <taxon>Fabeae</taxon>
        <taxon>Vicia</taxon>
    </lineage>
</organism>
<keyword evidence="4" id="KW-1185">Reference proteome</keyword>